<feature type="region of interest" description="Disordered" evidence="3">
    <location>
        <begin position="812"/>
        <end position="831"/>
    </location>
</feature>
<dbReference type="GO" id="GO:0005634">
    <property type="term" value="C:nucleus"/>
    <property type="evidence" value="ECO:0007669"/>
    <property type="project" value="TreeGrafter"/>
</dbReference>
<evidence type="ECO:0000313" key="4">
    <source>
        <dbReference type="EMBL" id="CAF0926158.1"/>
    </source>
</evidence>
<evidence type="ECO:0000256" key="1">
    <source>
        <dbReference type="ARBA" id="ARBA00006180"/>
    </source>
</evidence>
<dbReference type="EMBL" id="CAJNOC010002320">
    <property type="protein sequence ID" value="CAF0926158.1"/>
    <property type="molecule type" value="Genomic_DNA"/>
</dbReference>
<keyword evidence="5" id="KW-1185">Reference proteome</keyword>
<dbReference type="GO" id="GO:0005829">
    <property type="term" value="C:cytosol"/>
    <property type="evidence" value="ECO:0007669"/>
    <property type="project" value="TreeGrafter"/>
</dbReference>
<dbReference type="InterPro" id="IPR007587">
    <property type="entry name" value="SAPS"/>
</dbReference>
<evidence type="ECO:0000256" key="2">
    <source>
        <dbReference type="ARBA" id="ARBA00023306"/>
    </source>
</evidence>
<feature type="compositionally biased region" description="Low complexity" evidence="3">
    <location>
        <begin position="855"/>
        <end position="866"/>
    </location>
</feature>
<sequence>MFWRFNYSTSQIHTLLDKEDVTLKEIMDEEDVLQECKSNNEKLVNFLIRPENLNELIENSISLPPEDLNEKERFKYSTISSELLTSDVSLINETLIENEAILDKLYSFLANNNQQTVNPLMASYFAKIMGCLINRKTDQFLTYIQKKQDFLKHFLQNINTSAITDILLRLLTTIDSFESRSRIIQWLKDIKLINGIVELFSHEYSNEVHSNASQVLCDLIRISRDQILTQRELANDCFLSSYDTDSNSQFRDSNLTTIQNLHKNSLLDEIESEEILDKLLSIMLESVHKPNSSLVYAIEVLLTLLEPASWSNEIEMNQTQEEDKLKRDKERVEIGLFGVDSVKNSCSKYLSKLNTILHDLKPKLENYKFSNGVQIGVLGQARLSIIKLINRLISLNDATINKEIVNLGILKSIIDMVLLYKWNNFLHTQFRDILINCFLYDFKRVQGFYTMLNQDVEMTPDGEDNSQTPKINTNLQDIRVEDLESHGHKTFTHHFLKDCNLIIKLVHLWSEYFSGVEEITEKKIVASKRNSVGYVGHLNYITNFIRKQTNDSPYSTFLKDCLVKFVESDLVETWDDLCDTKINKLNQLNSKDLVRNPFLTNSTSITDTSDFIELPSDEKMNKKYSELHKEMKINCVEDFSLPESQIVNFSTKQPGGFDKSKNISFSVDSNDDSAQMFEQVCQQRDNMNFGTSCPTSSTLDDDVWVKKEIRFSEHESTFEGKDNWAVFSSDKEFHMKIEHKNANDDPSFKTKHSHKTLSSSSSSSSSDDSESSDDENVSTSNKRHHDKIEGHSPKEMRHRVDDDDDDIFKNSVSFKIEPLKDNEETKSSDNWAKFDQVFSTDKTKPETLEINDPWSSPAASSTSSTTNDTKTENWASFDNC</sequence>
<comment type="caution">
    <text evidence="4">The sequence shown here is derived from an EMBL/GenBank/DDBJ whole genome shotgun (WGS) entry which is preliminary data.</text>
</comment>
<feature type="compositionally biased region" description="Basic and acidic residues" evidence="3">
    <location>
        <begin position="817"/>
        <end position="827"/>
    </location>
</feature>
<protein>
    <recommendedName>
        <fullName evidence="6">Serine/threonine-protein phosphatase 6 regulatory subunit 3</fullName>
    </recommendedName>
</protein>
<accession>A0A814BC75</accession>
<dbReference type="OrthoDB" id="295029at2759"/>
<dbReference type="SUPFAM" id="SSF48371">
    <property type="entry name" value="ARM repeat"/>
    <property type="match status" value="1"/>
</dbReference>
<dbReference type="PANTHER" id="PTHR12634:SF8">
    <property type="entry name" value="FIERY MOUNTAIN, ISOFORM D"/>
    <property type="match status" value="1"/>
</dbReference>
<evidence type="ECO:0000313" key="5">
    <source>
        <dbReference type="Proteomes" id="UP000663879"/>
    </source>
</evidence>
<dbReference type="Pfam" id="PF04499">
    <property type="entry name" value="SAPS"/>
    <property type="match status" value="1"/>
</dbReference>
<evidence type="ECO:0000256" key="3">
    <source>
        <dbReference type="SAM" id="MobiDB-lite"/>
    </source>
</evidence>
<name>A0A814BC75_9BILA</name>
<feature type="region of interest" description="Disordered" evidence="3">
    <location>
        <begin position="741"/>
        <end position="806"/>
    </location>
</feature>
<proteinExistence type="inferred from homology"/>
<dbReference type="GO" id="GO:0019903">
    <property type="term" value="F:protein phosphatase binding"/>
    <property type="evidence" value="ECO:0007669"/>
    <property type="project" value="InterPro"/>
</dbReference>
<dbReference type="AlphaFoldDB" id="A0A814BC75"/>
<dbReference type="PANTHER" id="PTHR12634">
    <property type="entry name" value="SIT4 YEAST -ASSOCIATING PROTEIN-RELATED"/>
    <property type="match status" value="1"/>
</dbReference>
<comment type="similarity">
    <text evidence="1">Belongs to the SAPS family.</text>
</comment>
<gene>
    <name evidence="4" type="ORF">OXX778_LOCUS12651</name>
</gene>
<organism evidence="4 5">
    <name type="scientific">Brachionus calyciflorus</name>
    <dbReference type="NCBI Taxonomy" id="104777"/>
    <lineage>
        <taxon>Eukaryota</taxon>
        <taxon>Metazoa</taxon>
        <taxon>Spiralia</taxon>
        <taxon>Gnathifera</taxon>
        <taxon>Rotifera</taxon>
        <taxon>Eurotatoria</taxon>
        <taxon>Monogononta</taxon>
        <taxon>Pseudotrocha</taxon>
        <taxon>Ploima</taxon>
        <taxon>Brachionidae</taxon>
        <taxon>Brachionus</taxon>
    </lineage>
</organism>
<dbReference type="InterPro" id="IPR016024">
    <property type="entry name" value="ARM-type_fold"/>
</dbReference>
<reference evidence="4" key="1">
    <citation type="submission" date="2021-02" db="EMBL/GenBank/DDBJ databases">
        <authorList>
            <person name="Nowell W R."/>
        </authorList>
    </citation>
    <scope>NUCLEOTIDE SEQUENCE</scope>
    <source>
        <strain evidence="4">Ploen Becks lab</strain>
    </source>
</reference>
<feature type="region of interest" description="Disordered" evidence="3">
    <location>
        <begin position="842"/>
        <end position="880"/>
    </location>
</feature>
<feature type="compositionally biased region" description="Acidic residues" evidence="3">
    <location>
        <begin position="767"/>
        <end position="776"/>
    </location>
</feature>
<dbReference type="GO" id="GO:0019888">
    <property type="term" value="F:protein phosphatase regulator activity"/>
    <property type="evidence" value="ECO:0007669"/>
    <property type="project" value="TreeGrafter"/>
</dbReference>
<feature type="compositionally biased region" description="Basic and acidic residues" evidence="3">
    <location>
        <begin position="786"/>
        <end position="801"/>
    </location>
</feature>
<keyword evidence="2" id="KW-0131">Cell cycle</keyword>
<dbReference type="Proteomes" id="UP000663879">
    <property type="component" value="Unassembled WGS sequence"/>
</dbReference>
<evidence type="ECO:0008006" key="6">
    <source>
        <dbReference type="Google" id="ProtNLM"/>
    </source>
</evidence>